<dbReference type="Gene3D" id="3.40.630.60">
    <property type="match status" value="1"/>
</dbReference>
<dbReference type="InterPro" id="IPR016181">
    <property type="entry name" value="Acyl_CoA_acyltransferase"/>
</dbReference>
<dbReference type="GO" id="GO:0008073">
    <property type="term" value="F:ornithine decarboxylase inhibitor activity"/>
    <property type="evidence" value="ECO:0007669"/>
    <property type="project" value="InterPro"/>
</dbReference>
<sequence length="144" mass="16273">MTPLKRTPSDEILLTELALDDKNLTIYDISSVIVVGEKESKQPHGQFKCFMDHDEKKFYLEVSSVKTLEALTRSSLLNLLALAKKADADKIYVCCRKTLGDIRSYLKNLVFVGFTQLSVSEQRTISMTQTHFIMGCDLAAEDDF</sequence>
<dbReference type="GO" id="GO:0075523">
    <property type="term" value="P:viral translational frameshifting"/>
    <property type="evidence" value="ECO:0007669"/>
    <property type="project" value="UniProtKB-KW"/>
</dbReference>
<evidence type="ECO:0000313" key="3">
    <source>
        <dbReference type="EMBL" id="BAG12781.1"/>
    </source>
</evidence>
<reference evidence="3" key="1">
    <citation type="journal article" date="2001" name="Curr. Biol.">
        <title>The molecular basis of nuclear genetic code change in ciliates.</title>
        <authorList>
            <person name="Lozupone C.A."/>
            <person name="Knight R.D."/>
            <person name="Landweber L.F."/>
        </authorList>
    </citation>
    <scope>NUCLEOTIDE SEQUENCE</scope>
    <source>
        <strain evidence="3">ATCC 50031</strain>
    </source>
</reference>
<dbReference type="Pfam" id="PF02100">
    <property type="entry name" value="ODC_AZ"/>
    <property type="match status" value="1"/>
</dbReference>
<reference evidence="3" key="2">
    <citation type="journal article" date="2008" name="J. Eukaryot. Microbiol.">
        <title>Differentially expressed genes during fruiting body development in the aggregative ciliate Sorogena stoianovitchae (Ciliophora: Colpodea).</title>
        <authorList>
            <person name="Sugimoto H."/>
            <person name="Endoh H."/>
        </authorList>
    </citation>
    <scope>NUCLEOTIDE SEQUENCE</scope>
    <source>
        <strain evidence="3">ATCC 50031</strain>
    </source>
</reference>
<keyword evidence="2" id="KW-0688">Ribosomal frameshifting</keyword>
<organism evidence="3">
    <name type="scientific">Sorogena stoianovitchae</name>
    <name type="common">Ciliate</name>
    <dbReference type="NCBI Taxonomy" id="164621"/>
    <lineage>
        <taxon>Eukaryota</taxon>
        <taxon>Sar</taxon>
        <taxon>Alveolata</taxon>
        <taxon>Ciliophora</taxon>
        <taxon>Intramacronucleata</taxon>
        <taxon>Colpodea</taxon>
        <taxon>Sorogenida</taxon>
        <taxon>Sorogenidae</taxon>
        <taxon>Sorogena</taxon>
    </lineage>
</organism>
<accession>B1B3Q0</accession>
<evidence type="ECO:0000256" key="1">
    <source>
        <dbReference type="ARBA" id="ARBA00008796"/>
    </source>
</evidence>
<dbReference type="InterPro" id="IPR002993">
    <property type="entry name" value="ODC_AZ"/>
</dbReference>
<protein>
    <submittedName>
        <fullName evidence="3">Uncharacterized protein stf6</fullName>
    </submittedName>
</protein>
<dbReference type="InterPro" id="IPR038581">
    <property type="entry name" value="ODC_AZ_sf"/>
</dbReference>
<proteinExistence type="evidence at transcript level"/>
<evidence type="ECO:0000256" key="2">
    <source>
        <dbReference type="ARBA" id="ARBA00022758"/>
    </source>
</evidence>
<comment type="similarity">
    <text evidence="1">Belongs to the ODC antizyme family.</text>
</comment>
<gene>
    <name evidence="3" type="primary">stf6</name>
</gene>
<dbReference type="AlphaFoldDB" id="B1B3Q0"/>
<name>B1B3Q0_SORST</name>
<dbReference type="SUPFAM" id="SSF55729">
    <property type="entry name" value="Acyl-CoA N-acyltransferases (Nat)"/>
    <property type="match status" value="1"/>
</dbReference>
<dbReference type="EMBL" id="AB325929">
    <property type="protein sequence ID" value="BAG12781.1"/>
    <property type="molecule type" value="mRNA"/>
</dbReference>